<reference evidence="2" key="1">
    <citation type="journal article" date="2017" name="Nature">
        <title>The sunflower genome provides insights into oil metabolism, flowering and Asterid evolution.</title>
        <authorList>
            <person name="Badouin H."/>
            <person name="Gouzy J."/>
            <person name="Grassa C.J."/>
            <person name="Murat F."/>
            <person name="Staton S.E."/>
            <person name="Cottret L."/>
            <person name="Lelandais-Briere C."/>
            <person name="Owens G.L."/>
            <person name="Carrere S."/>
            <person name="Mayjonade B."/>
            <person name="Legrand L."/>
            <person name="Gill N."/>
            <person name="Kane N.C."/>
            <person name="Bowers J.E."/>
            <person name="Hubner S."/>
            <person name="Bellec A."/>
            <person name="Berard A."/>
            <person name="Berges H."/>
            <person name="Blanchet N."/>
            <person name="Boniface M.C."/>
            <person name="Brunel D."/>
            <person name="Catrice O."/>
            <person name="Chaidir N."/>
            <person name="Claudel C."/>
            <person name="Donnadieu C."/>
            <person name="Faraut T."/>
            <person name="Fievet G."/>
            <person name="Helmstetter N."/>
            <person name="King M."/>
            <person name="Knapp S.J."/>
            <person name="Lai Z."/>
            <person name="Le Paslier M.C."/>
            <person name="Lippi Y."/>
            <person name="Lorenzon L."/>
            <person name="Mandel J.R."/>
            <person name="Marage G."/>
            <person name="Marchand G."/>
            <person name="Marquand E."/>
            <person name="Bret-Mestries E."/>
            <person name="Morien E."/>
            <person name="Nambeesan S."/>
            <person name="Nguyen T."/>
            <person name="Pegot-Espagnet P."/>
            <person name="Pouilly N."/>
            <person name="Raftis F."/>
            <person name="Sallet E."/>
            <person name="Schiex T."/>
            <person name="Thomas J."/>
            <person name="Vandecasteele C."/>
            <person name="Vares D."/>
            <person name="Vear F."/>
            <person name="Vautrin S."/>
            <person name="Crespi M."/>
            <person name="Mangin B."/>
            <person name="Burke J.M."/>
            <person name="Salse J."/>
            <person name="Munos S."/>
            <person name="Vincourt P."/>
            <person name="Rieseberg L.H."/>
            <person name="Langlade N.B."/>
        </authorList>
    </citation>
    <scope>NUCLEOTIDE SEQUENCE</scope>
    <source>
        <tissue evidence="2">Leaves</tissue>
    </source>
</reference>
<dbReference type="Gramene" id="mRNA:HanXRQr2_Chr17g0829341">
    <property type="protein sequence ID" value="CDS:HanXRQr2_Chr17g0829341.1"/>
    <property type="gene ID" value="HanXRQr2_Chr17g0829341"/>
</dbReference>
<dbReference type="AlphaFoldDB" id="A0A9K3GVR9"/>
<evidence type="ECO:0000313" key="2">
    <source>
        <dbReference type="EMBL" id="KAF5757662.1"/>
    </source>
</evidence>
<name>A0A9K3GVR9_HELAN</name>
<evidence type="ECO:0000256" key="1">
    <source>
        <dbReference type="SAM" id="SignalP"/>
    </source>
</evidence>
<organism evidence="2 3">
    <name type="scientific">Helianthus annuus</name>
    <name type="common">Common sunflower</name>
    <dbReference type="NCBI Taxonomy" id="4232"/>
    <lineage>
        <taxon>Eukaryota</taxon>
        <taxon>Viridiplantae</taxon>
        <taxon>Streptophyta</taxon>
        <taxon>Embryophyta</taxon>
        <taxon>Tracheophyta</taxon>
        <taxon>Spermatophyta</taxon>
        <taxon>Magnoliopsida</taxon>
        <taxon>eudicotyledons</taxon>
        <taxon>Gunneridae</taxon>
        <taxon>Pentapetalae</taxon>
        <taxon>asterids</taxon>
        <taxon>campanulids</taxon>
        <taxon>Asterales</taxon>
        <taxon>Asteraceae</taxon>
        <taxon>Asteroideae</taxon>
        <taxon>Heliantheae alliance</taxon>
        <taxon>Heliantheae</taxon>
        <taxon>Helianthus</taxon>
    </lineage>
</organism>
<evidence type="ECO:0000313" key="3">
    <source>
        <dbReference type="Proteomes" id="UP000215914"/>
    </source>
</evidence>
<comment type="caution">
    <text evidence="2">The sequence shown here is derived from an EMBL/GenBank/DDBJ whole genome shotgun (WGS) entry which is preliminary data.</text>
</comment>
<dbReference type="EMBL" id="MNCJ02000332">
    <property type="protein sequence ID" value="KAF5757662.1"/>
    <property type="molecule type" value="Genomic_DNA"/>
</dbReference>
<proteinExistence type="predicted"/>
<feature type="signal peptide" evidence="1">
    <location>
        <begin position="1"/>
        <end position="21"/>
    </location>
</feature>
<accession>A0A9K3GVR9</accession>
<gene>
    <name evidence="2" type="ORF">HanXRQr2_Chr17g0829341</name>
</gene>
<dbReference type="Proteomes" id="UP000215914">
    <property type="component" value="Unassembled WGS sequence"/>
</dbReference>
<evidence type="ECO:0008006" key="4">
    <source>
        <dbReference type="Google" id="ProtNLM"/>
    </source>
</evidence>
<feature type="chain" id="PRO_5039892898" description="Secreted protein" evidence="1">
    <location>
        <begin position="22"/>
        <end position="171"/>
    </location>
</feature>
<keyword evidence="1" id="KW-0732">Signal</keyword>
<protein>
    <recommendedName>
        <fullName evidence="4">Secreted protein</fullName>
    </recommendedName>
</protein>
<reference evidence="2" key="2">
    <citation type="submission" date="2020-06" db="EMBL/GenBank/DDBJ databases">
        <title>Helianthus annuus Genome sequencing and assembly Release 2.</title>
        <authorList>
            <person name="Gouzy J."/>
            <person name="Langlade N."/>
            <person name="Munos S."/>
        </authorList>
    </citation>
    <scope>NUCLEOTIDE SEQUENCE</scope>
    <source>
        <tissue evidence="2">Leaves</tissue>
    </source>
</reference>
<keyword evidence="3" id="KW-1185">Reference proteome</keyword>
<sequence length="171" mass="19662">MDFRSILPLIIVLPFLRIGGSEVCNISMAIHPHTLLLLYAHSDQLTHRPFFLLSVVIDLECFKGRRKRSNDEMNKETITDFHFQPLQLIGHVIHHHDVLANAAPPIILSCHQLENKSTSVRLRRPFELSLHMFQVGFSIFRIRNSSPDCIAYGLLHKHERHAVTPSPLFMS</sequence>